<dbReference type="InterPro" id="IPR025258">
    <property type="entry name" value="RH_dom"/>
</dbReference>
<accession>A0A0D6LV04</accession>
<keyword evidence="2" id="KW-0812">Transmembrane</keyword>
<dbReference type="InterPro" id="IPR052428">
    <property type="entry name" value="Autophagy_HostDef_Reg"/>
</dbReference>
<organism evidence="4 5">
    <name type="scientific">Ancylostoma ceylanicum</name>
    <dbReference type="NCBI Taxonomy" id="53326"/>
    <lineage>
        <taxon>Eukaryota</taxon>
        <taxon>Metazoa</taxon>
        <taxon>Ecdysozoa</taxon>
        <taxon>Nematoda</taxon>
        <taxon>Chromadorea</taxon>
        <taxon>Rhabditida</taxon>
        <taxon>Rhabditina</taxon>
        <taxon>Rhabditomorpha</taxon>
        <taxon>Strongyloidea</taxon>
        <taxon>Ancylostomatidae</taxon>
        <taxon>Ancylostomatinae</taxon>
        <taxon>Ancylostoma</taxon>
    </lineage>
</organism>
<dbReference type="GO" id="GO:1901981">
    <property type="term" value="F:phosphatidylinositol phosphate binding"/>
    <property type="evidence" value="ECO:0007669"/>
    <property type="project" value="TreeGrafter"/>
</dbReference>
<dbReference type="Proteomes" id="UP000054495">
    <property type="component" value="Unassembled WGS sequence"/>
</dbReference>
<feature type="region of interest" description="Disordered" evidence="1">
    <location>
        <begin position="64"/>
        <end position="85"/>
    </location>
</feature>
<keyword evidence="2" id="KW-0472">Membrane</keyword>
<feature type="domain" description="Rubicon Homology" evidence="3">
    <location>
        <begin position="392"/>
        <end position="599"/>
    </location>
</feature>
<keyword evidence="5" id="KW-1185">Reference proteome</keyword>
<evidence type="ECO:0000313" key="4">
    <source>
        <dbReference type="EMBL" id="EPB75013.1"/>
    </source>
</evidence>
<dbReference type="EMBL" id="KE124918">
    <property type="protein sequence ID" value="EPB75013.1"/>
    <property type="molecule type" value="Genomic_DNA"/>
</dbReference>
<dbReference type="SMART" id="SM01175">
    <property type="entry name" value="DUF4206"/>
    <property type="match status" value="1"/>
</dbReference>
<dbReference type="PANTHER" id="PTHR45971">
    <property type="entry name" value="PHOX (PX) DOMAIN-CONTAINING PROTEIN"/>
    <property type="match status" value="1"/>
</dbReference>
<sequence>MCWKKDSNNMRRITLAWMERRILRKQASDDEQDDDLVEVDKISFTRSVSDNELHLRVPSSSQLGDVLCDSPAPTTSESAEPDTALSVEQEAIAEPVAESSRASVFDLDWVDNLYFNSLGSLPEVVQEPYWKTLERELTALRQQDAGTSKDLEESNTYLYSLQLSLCATEEARWLNEMSKDPELSKLINEVRLKTFTEEFMEDEYLLQIDPKFPLAVNRMPCELEDFGPSTAEDSAVDHTSADPPVTCFNACDAFCVKPMFFAKKRRSFRRPRAQNGNPTKRPDPTWDELSLTALESFVEAEPIRDPRISSWIEEMIHHTDSLMSLPSTSQDNKVECNDGNVAQLPGGPEWTPLREEWIFTLWKSDSVKTILEAQNNRCSGCGIRVEKEYMKRVNEFAVSDLAFHFLTEIRDVPAINVCSVAPHIVEKIRVLKHVIVLREKLSYMWDYVKECPDAEETVTKCGNLRTLFTSLEQHLLHSLDLFSLSDLIRVHNKDMSALLEPIVYYAKCHIEACEGSRASERIAGKGIVNRELQVVKKKVRAGKKGPTANKSENVNVDELMKALKVVRKAKEKNIDLTTSMESLAMRSLKTRHKRRQRHETSLWQRWRWSIYVTVWIIAITYFLALLNRNTVCPYIMDPKTTEF</sequence>
<proteinExistence type="predicted"/>
<evidence type="ECO:0000313" key="5">
    <source>
        <dbReference type="Proteomes" id="UP000054495"/>
    </source>
</evidence>
<evidence type="ECO:0000259" key="3">
    <source>
        <dbReference type="SMART" id="SM01175"/>
    </source>
</evidence>
<protein>
    <recommendedName>
        <fullName evidence="3">Rubicon Homology domain-containing protein</fullName>
    </recommendedName>
</protein>
<dbReference type="PANTHER" id="PTHR45971:SF1">
    <property type="entry name" value="RUBICON, ISOFORM A"/>
    <property type="match status" value="1"/>
</dbReference>
<evidence type="ECO:0000256" key="2">
    <source>
        <dbReference type="SAM" id="Phobius"/>
    </source>
</evidence>
<evidence type="ECO:0000256" key="1">
    <source>
        <dbReference type="SAM" id="MobiDB-lite"/>
    </source>
</evidence>
<keyword evidence="2" id="KW-1133">Transmembrane helix</keyword>
<name>A0A0D6LV04_9BILA</name>
<gene>
    <name evidence="4" type="ORF">ANCCEY_05882</name>
</gene>
<dbReference type="Pfam" id="PF13901">
    <property type="entry name" value="RH_dom"/>
    <property type="match status" value="1"/>
</dbReference>
<feature type="transmembrane region" description="Helical" evidence="2">
    <location>
        <begin position="606"/>
        <end position="626"/>
    </location>
</feature>
<dbReference type="AlphaFoldDB" id="A0A0D6LV04"/>
<reference evidence="4 5" key="1">
    <citation type="submission" date="2013-05" db="EMBL/GenBank/DDBJ databases">
        <title>Draft genome of the parasitic nematode Anyclostoma ceylanicum.</title>
        <authorList>
            <person name="Mitreva M."/>
        </authorList>
    </citation>
    <scope>NUCLEOTIDE SEQUENCE [LARGE SCALE GENOMIC DNA]</scope>
</reference>